<keyword evidence="1" id="KW-1133">Transmembrane helix</keyword>
<keyword evidence="1" id="KW-0472">Membrane</keyword>
<dbReference type="PIRSF" id="PIRSF029171">
    <property type="entry name" value="Esterase_LipA"/>
    <property type="match status" value="1"/>
</dbReference>
<feature type="transmembrane region" description="Helical" evidence="1">
    <location>
        <begin position="37"/>
        <end position="55"/>
    </location>
</feature>
<organism evidence="2 3">
    <name type="scientific">Nocardia yunnanensis</name>
    <dbReference type="NCBI Taxonomy" id="2382165"/>
    <lineage>
        <taxon>Bacteria</taxon>
        <taxon>Bacillati</taxon>
        <taxon>Actinomycetota</taxon>
        <taxon>Actinomycetes</taxon>
        <taxon>Mycobacteriales</taxon>
        <taxon>Nocardiaceae</taxon>
        <taxon>Nocardia</taxon>
    </lineage>
</organism>
<protein>
    <submittedName>
        <fullName evidence="2">Lipase</fullName>
    </submittedName>
</protein>
<dbReference type="Pfam" id="PF03583">
    <property type="entry name" value="LIP"/>
    <property type="match status" value="1"/>
</dbReference>
<sequence length="435" mass="45338">MRRVSYRRDSASPWSGASGDRTLEGVMRRGFRTWWRAGLLGAAVTLVAAAVAIPATRADIPYPDDDPFYTAPTSLGEYANGAILNSRPIQVFGLPLPVAGWQLQYRTTGSDDAAAADVTTVLAPLTPWTGPGDRPLLSYQIAEDSLGTRCAPSFALRGGRDFSIATTLLDVPFLAEALRRGWAVVVSDYEGPASRFFDGVNSGRAVLDGIRAAKSFAPLGITDASLLGAWGYSGGAFATLWAMQLRAGYAPELAFAGVTSGGVPTDIPALARGVDGSYQAGLAVLILIALARNDSGNGLADELNDNGHALMAQEATACGGDLVGRHLFGHVDDYATAPGILGSPPFLAATGHQELGGWAPDVPMYLYHSNNDDVIPSAGFSALVDRYCALGATLTAVHSAVPGHNPAAIVEAWGAMNYLSDRFAGVPVAAGCTVR</sequence>
<dbReference type="GO" id="GO:0016042">
    <property type="term" value="P:lipid catabolic process"/>
    <property type="evidence" value="ECO:0007669"/>
    <property type="project" value="InterPro"/>
</dbReference>
<dbReference type="Gene3D" id="3.40.50.1820">
    <property type="entry name" value="alpha/beta hydrolase"/>
    <property type="match status" value="1"/>
</dbReference>
<dbReference type="PANTHER" id="PTHR34853:SF1">
    <property type="entry name" value="LIPASE 5"/>
    <property type="match status" value="1"/>
</dbReference>
<dbReference type="PANTHER" id="PTHR34853">
    <property type="match status" value="1"/>
</dbReference>
<dbReference type="InterPro" id="IPR005152">
    <property type="entry name" value="Lipase_secreted"/>
</dbReference>
<reference evidence="2 3" key="1">
    <citation type="submission" date="2018-09" db="EMBL/GenBank/DDBJ databases">
        <title>Nocardia yunnanensis sp. nov., an actinomycete isolated from a soil sample.</title>
        <authorList>
            <person name="Zhang J."/>
        </authorList>
    </citation>
    <scope>NUCLEOTIDE SEQUENCE [LARGE SCALE GENOMIC DNA]</scope>
    <source>
        <strain evidence="2 3">CFHS0054</strain>
    </source>
</reference>
<gene>
    <name evidence="2" type="ORF">D7D52_05550</name>
</gene>
<dbReference type="GO" id="GO:0004806">
    <property type="term" value="F:triacylglycerol lipase activity"/>
    <property type="evidence" value="ECO:0007669"/>
    <property type="project" value="InterPro"/>
</dbReference>
<name>A0A386Z6K7_9NOCA</name>
<dbReference type="InterPro" id="IPR029058">
    <property type="entry name" value="AB_hydrolase_fold"/>
</dbReference>
<proteinExistence type="predicted"/>
<accession>A0A386Z6K7</accession>
<dbReference type="EMBL" id="CP032568">
    <property type="protein sequence ID" value="AYF73412.1"/>
    <property type="molecule type" value="Genomic_DNA"/>
</dbReference>
<keyword evidence="3" id="KW-1185">Reference proteome</keyword>
<evidence type="ECO:0000256" key="1">
    <source>
        <dbReference type="SAM" id="Phobius"/>
    </source>
</evidence>
<keyword evidence="1" id="KW-0812">Transmembrane</keyword>
<dbReference type="OrthoDB" id="9798122at2"/>
<evidence type="ECO:0000313" key="2">
    <source>
        <dbReference type="EMBL" id="AYF73412.1"/>
    </source>
</evidence>
<dbReference type="Gene3D" id="1.10.260.130">
    <property type="match status" value="1"/>
</dbReference>
<dbReference type="Proteomes" id="UP000267164">
    <property type="component" value="Chromosome"/>
</dbReference>
<dbReference type="AlphaFoldDB" id="A0A386Z6K7"/>
<dbReference type="KEGG" id="nyu:D7D52_05550"/>
<dbReference type="SUPFAM" id="SSF53474">
    <property type="entry name" value="alpha/beta-Hydrolases"/>
    <property type="match status" value="1"/>
</dbReference>
<evidence type="ECO:0000313" key="3">
    <source>
        <dbReference type="Proteomes" id="UP000267164"/>
    </source>
</evidence>